<feature type="compositionally biased region" description="Basic and acidic residues" evidence="1">
    <location>
        <begin position="151"/>
        <end position="174"/>
    </location>
</feature>
<sequence length="197" mass="21526">MAASSQPRQDGHSRSVLGELSVGNIQNIKPAIESLAQNLDSLHIHSPVRKENICESLVSSCEGIKPHPALAANPGQAASATPNTRQSRSGTSYASSDTSTNIIKHSSQEDFESNNPLALASQQLPSTQEQLWKHQEGQFEWLLSVPVNTSAKERRSLGDSRDDTELAPGRKEAVFRMQPPPPQDTVRRVTWKIPQTS</sequence>
<comment type="caution">
    <text evidence="2">The sequence shown here is derived from an EMBL/GenBank/DDBJ whole genome shotgun (WGS) entry which is preliminary data.</text>
</comment>
<reference evidence="2 3" key="1">
    <citation type="journal article" date="2016" name="Genome Announc.">
        <title>Genome Sequence of Madurella mycetomatis mm55, Isolated from a Human Mycetoma Case in Sudan.</title>
        <authorList>
            <person name="Smit S."/>
            <person name="Derks M.F."/>
            <person name="Bervoets S."/>
            <person name="Fahal A."/>
            <person name="van Leeuwen W."/>
            <person name="van Belkum A."/>
            <person name="van de Sande W.W."/>
        </authorList>
    </citation>
    <scope>NUCLEOTIDE SEQUENCE [LARGE SCALE GENOMIC DNA]</scope>
    <source>
        <strain evidence="3">mm55</strain>
    </source>
</reference>
<dbReference type="VEuPathDB" id="FungiDB:MMYC01_208247"/>
<evidence type="ECO:0000313" key="2">
    <source>
        <dbReference type="EMBL" id="KXX74277.1"/>
    </source>
</evidence>
<dbReference type="Proteomes" id="UP000078237">
    <property type="component" value="Unassembled WGS sequence"/>
</dbReference>
<dbReference type="EMBL" id="LCTW02000369">
    <property type="protein sequence ID" value="KXX74277.1"/>
    <property type="molecule type" value="Genomic_DNA"/>
</dbReference>
<accession>A0A175VRZ7</accession>
<feature type="compositionally biased region" description="Polar residues" evidence="1">
    <location>
        <begin position="76"/>
        <end position="105"/>
    </location>
</feature>
<proteinExistence type="predicted"/>
<feature type="region of interest" description="Disordered" evidence="1">
    <location>
        <begin position="69"/>
        <end position="113"/>
    </location>
</feature>
<evidence type="ECO:0000313" key="3">
    <source>
        <dbReference type="Proteomes" id="UP000078237"/>
    </source>
</evidence>
<dbReference type="STRING" id="100816.A0A175VRZ7"/>
<dbReference type="OrthoDB" id="3946796at2759"/>
<name>A0A175VRZ7_9PEZI</name>
<organism evidence="2 3">
    <name type="scientific">Madurella mycetomatis</name>
    <dbReference type="NCBI Taxonomy" id="100816"/>
    <lineage>
        <taxon>Eukaryota</taxon>
        <taxon>Fungi</taxon>
        <taxon>Dikarya</taxon>
        <taxon>Ascomycota</taxon>
        <taxon>Pezizomycotina</taxon>
        <taxon>Sordariomycetes</taxon>
        <taxon>Sordariomycetidae</taxon>
        <taxon>Sordariales</taxon>
        <taxon>Sordariales incertae sedis</taxon>
        <taxon>Madurella</taxon>
    </lineage>
</organism>
<dbReference type="AlphaFoldDB" id="A0A175VRZ7"/>
<protein>
    <submittedName>
        <fullName evidence="2">Uncharacterized protein</fullName>
    </submittedName>
</protein>
<feature type="region of interest" description="Disordered" evidence="1">
    <location>
        <begin position="150"/>
        <end position="186"/>
    </location>
</feature>
<evidence type="ECO:0000256" key="1">
    <source>
        <dbReference type="SAM" id="MobiDB-lite"/>
    </source>
</evidence>
<keyword evidence="3" id="KW-1185">Reference proteome</keyword>
<gene>
    <name evidence="2" type="ORF">MMYC01_208247</name>
</gene>